<dbReference type="Gene3D" id="1.10.1780.10">
    <property type="entry name" value="Clp, N-terminal domain"/>
    <property type="match status" value="1"/>
</dbReference>
<name>A0A931C725_9ACTN</name>
<feature type="region of interest" description="Disordered" evidence="1">
    <location>
        <begin position="185"/>
        <end position="260"/>
    </location>
</feature>
<dbReference type="GO" id="GO:0006508">
    <property type="term" value="P:proteolysis"/>
    <property type="evidence" value="ECO:0007669"/>
    <property type="project" value="UniProtKB-KW"/>
</dbReference>
<evidence type="ECO:0000313" key="2">
    <source>
        <dbReference type="EMBL" id="MBG0563389.1"/>
    </source>
</evidence>
<dbReference type="SUPFAM" id="SSF81923">
    <property type="entry name" value="Double Clp-N motif"/>
    <property type="match status" value="1"/>
</dbReference>
<keyword evidence="2" id="KW-0378">Hydrolase</keyword>
<sequence length="260" mass="27768">MSHGPDLPDRFADLVTEVHHFAGTANPGGLLAAAAAIGTQQLLAGLLTEGVAAAILERLSVHAEQIRAASHRLFGPYSEAPGDDVPPMSTEATCAIDTAAQNAAGTLPPEIRTEHLLAVLALDPGSRALNELHVDIAALERELHCYISPIPVRPARWWKRRLASRTCSFCGRATEPDMLVTDLASPSATRASSSPPTASPRGQLANRPPKRCRREHNSSTRQGTADACRRSSYCFPHRAPRKRGAGRSRSACRRPPAGCS</sequence>
<dbReference type="InterPro" id="IPR036628">
    <property type="entry name" value="Clp_N_dom_sf"/>
</dbReference>
<dbReference type="GO" id="GO:0008233">
    <property type="term" value="F:peptidase activity"/>
    <property type="evidence" value="ECO:0007669"/>
    <property type="project" value="UniProtKB-KW"/>
</dbReference>
<accession>A0A931C725</accession>
<protein>
    <submittedName>
        <fullName evidence="2">Clp protease N-terminal domain-containing protein</fullName>
    </submittedName>
</protein>
<keyword evidence="2" id="KW-0645">Protease</keyword>
<gene>
    <name evidence="2" type="ORF">I4J89_18235</name>
</gene>
<organism evidence="2 3">
    <name type="scientific">Actinoplanes aureus</name>
    <dbReference type="NCBI Taxonomy" id="2792083"/>
    <lineage>
        <taxon>Bacteria</taxon>
        <taxon>Bacillati</taxon>
        <taxon>Actinomycetota</taxon>
        <taxon>Actinomycetes</taxon>
        <taxon>Micromonosporales</taxon>
        <taxon>Micromonosporaceae</taxon>
        <taxon>Actinoplanes</taxon>
    </lineage>
</organism>
<reference evidence="2" key="1">
    <citation type="submission" date="2020-11" db="EMBL/GenBank/DDBJ databases">
        <title>Isolation and identification of active actinomycetes.</title>
        <authorList>
            <person name="Sun X."/>
        </authorList>
    </citation>
    <scope>NUCLEOTIDE SEQUENCE</scope>
    <source>
        <strain evidence="2">NEAU-A11</strain>
    </source>
</reference>
<feature type="compositionally biased region" description="Basic residues" evidence="1">
    <location>
        <begin position="238"/>
        <end position="252"/>
    </location>
</feature>
<evidence type="ECO:0000256" key="1">
    <source>
        <dbReference type="SAM" id="MobiDB-lite"/>
    </source>
</evidence>
<dbReference type="EMBL" id="JADQTO010000007">
    <property type="protein sequence ID" value="MBG0563389.1"/>
    <property type="molecule type" value="Genomic_DNA"/>
</dbReference>
<evidence type="ECO:0000313" key="3">
    <source>
        <dbReference type="Proteomes" id="UP000598146"/>
    </source>
</evidence>
<dbReference type="RefSeq" id="WP_196415155.1">
    <property type="nucleotide sequence ID" value="NZ_JADQTO010000007.1"/>
</dbReference>
<feature type="compositionally biased region" description="Low complexity" evidence="1">
    <location>
        <begin position="185"/>
        <end position="201"/>
    </location>
</feature>
<dbReference type="Proteomes" id="UP000598146">
    <property type="component" value="Unassembled WGS sequence"/>
</dbReference>
<comment type="caution">
    <text evidence="2">The sequence shown here is derived from an EMBL/GenBank/DDBJ whole genome shotgun (WGS) entry which is preliminary data.</text>
</comment>
<dbReference type="AlphaFoldDB" id="A0A931C725"/>
<keyword evidence="3" id="KW-1185">Reference proteome</keyword>
<proteinExistence type="predicted"/>